<evidence type="ECO:0000313" key="3">
    <source>
        <dbReference type="Proteomes" id="UP000678393"/>
    </source>
</evidence>
<dbReference type="InterPro" id="IPR013761">
    <property type="entry name" value="SAM/pointed_sf"/>
</dbReference>
<name>A0A8S4A1X5_9EUPU</name>
<proteinExistence type="predicted"/>
<dbReference type="SMART" id="SM00454">
    <property type="entry name" value="SAM"/>
    <property type="match status" value="1"/>
</dbReference>
<reference evidence="2" key="1">
    <citation type="submission" date="2021-04" db="EMBL/GenBank/DDBJ databases">
        <authorList>
            <consortium name="Molecular Ecology Group"/>
        </authorList>
    </citation>
    <scope>NUCLEOTIDE SEQUENCE</scope>
</reference>
<dbReference type="Pfam" id="PF00536">
    <property type="entry name" value="SAM_1"/>
    <property type="match status" value="1"/>
</dbReference>
<accession>A0A8S4A1X5</accession>
<dbReference type="Proteomes" id="UP000678393">
    <property type="component" value="Unassembled WGS sequence"/>
</dbReference>
<sequence length="170" mass="19620">MTDNVIRREVLRRDDAYGIPACYFWSVEEVANWVESIGYGKYKSNFLSHFINGRKLLTVDACVLPRMGITHFGDILDLAGCIRNLLCTGRRIKYKHPEVEAAFLDTHFYEYSPIDGLHPEYEYFMWRKQTVNPKPVWLTHPEFVSNGSSQNASWPVGHRVYNTGIVPGSF</sequence>
<keyword evidence="3" id="KW-1185">Reference proteome</keyword>
<evidence type="ECO:0000313" key="2">
    <source>
        <dbReference type="EMBL" id="CAG5133945.1"/>
    </source>
</evidence>
<evidence type="ECO:0000259" key="1">
    <source>
        <dbReference type="PROSITE" id="PS50105"/>
    </source>
</evidence>
<dbReference type="SUPFAM" id="SSF47769">
    <property type="entry name" value="SAM/Pointed domain"/>
    <property type="match status" value="1"/>
</dbReference>
<organism evidence="2 3">
    <name type="scientific">Candidula unifasciata</name>
    <dbReference type="NCBI Taxonomy" id="100452"/>
    <lineage>
        <taxon>Eukaryota</taxon>
        <taxon>Metazoa</taxon>
        <taxon>Spiralia</taxon>
        <taxon>Lophotrochozoa</taxon>
        <taxon>Mollusca</taxon>
        <taxon>Gastropoda</taxon>
        <taxon>Heterobranchia</taxon>
        <taxon>Euthyneura</taxon>
        <taxon>Panpulmonata</taxon>
        <taxon>Eupulmonata</taxon>
        <taxon>Stylommatophora</taxon>
        <taxon>Helicina</taxon>
        <taxon>Helicoidea</taxon>
        <taxon>Geomitridae</taxon>
        <taxon>Candidula</taxon>
    </lineage>
</organism>
<dbReference type="AlphaFoldDB" id="A0A8S4A1X5"/>
<dbReference type="PROSITE" id="PS50105">
    <property type="entry name" value="SAM_DOMAIN"/>
    <property type="match status" value="1"/>
</dbReference>
<protein>
    <recommendedName>
        <fullName evidence="1">SAM domain-containing protein</fullName>
    </recommendedName>
</protein>
<dbReference type="InterPro" id="IPR001660">
    <property type="entry name" value="SAM"/>
</dbReference>
<feature type="domain" description="SAM" evidence="1">
    <location>
        <begin position="25"/>
        <end position="88"/>
    </location>
</feature>
<gene>
    <name evidence="2" type="ORF">CUNI_LOCUS19503</name>
</gene>
<dbReference type="EMBL" id="CAJHNH020006634">
    <property type="protein sequence ID" value="CAG5133945.1"/>
    <property type="molecule type" value="Genomic_DNA"/>
</dbReference>
<dbReference type="OrthoDB" id="6133291at2759"/>
<dbReference type="Gene3D" id="1.10.150.50">
    <property type="entry name" value="Transcription Factor, Ets-1"/>
    <property type="match status" value="1"/>
</dbReference>
<comment type="caution">
    <text evidence="2">The sequence shown here is derived from an EMBL/GenBank/DDBJ whole genome shotgun (WGS) entry which is preliminary data.</text>
</comment>
<dbReference type="PANTHER" id="PTHR46829:SF1">
    <property type="entry name" value="STERILE ALPHA MOTIF DOMAIN-CONTAINING PROTEIN 15"/>
    <property type="match status" value="1"/>
</dbReference>
<dbReference type="PANTHER" id="PTHR46829">
    <property type="entry name" value="STERILE ALPHA MOTIF DOMAIN-CONTAINING PROTEIN 15"/>
    <property type="match status" value="1"/>
</dbReference>